<name>A0AAU9ICW7_9CILI</name>
<dbReference type="AlphaFoldDB" id="A0AAU9ICW7"/>
<accession>A0AAU9ICW7</accession>
<proteinExistence type="predicted"/>
<protein>
    <submittedName>
        <fullName evidence="1">Uncharacterized protein</fullName>
    </submittedName>
</protein>
<comment type="caution">
    <text evidence="1">The sequence shown here is derived from an EMBL/GenBank/DDBJ whole genome shotgun (WGS) entry which is preliminary data.</text>
</comment>
<sequence length="185" mass="21506">MVKSISIKKLVLMKYEQAFTVAHMQIINRICIKTKIPQTMCSPWIKIAKKFHLSSQELCFLCMIFDCSRNKNLANIEEFLIVSAWILKNVTSSRSVFYNSIIKGLVKCPKTAIFGWLLNHTINSSLNLFRVRNRIYCKEFGITTASIQRLEFDINQFINRLAQQLSLEIIEESFQLIRFEGKAIC</sequence>
<evidence type="ECO:0000313" key="1">
    <source>
        <dbReference type="EMBL" id="CAG9312017.1"/>
    </source>
</evidence>
<organism evidence="1 2">
    <name type="scientific">Blepharisma stoltei</name>
    <dbReference type="NCBI Taxonomy" id="1481888"/>
    <lineage>
        <taxon>Eukaryota</taxon>
        <taxon>Sar</taxon>
        <taxon>Alveolata</taxon>
        <taxon>Ciliophora</taxon>
        <taxon>Postciliodesmatophora</taxon>
        <taxon>Heterotrichea</taxon>
        <taxon>Heterotrichida</taxon>
        <taxon>Blepharismidae</taxon>
        <taxon>Blepharisma</taxon>
    </lineage>
</organism>
<reference evidence="1" key="1">
    <citation type="submission" date="2021-09" db="EMBL/GenBank/DDBJ databases">
        <authorList>
            <consortium name="AG Swart"/>
            <person name="Singh M."/>
            <person name="Singh A."/>
            <person name="Seah K."/>
            <person name="Emmerich C."/>
        </authorList>
    </citation>
    <scope>NUCLEOTIDE SEQUENCE</scope>
    <source>
        <strain evidence="1">ATCC30299</strain>
    </source>
</reference>
<evidence type="ECO:0000313" key="2">
    <source>
        <dbReference type="Proteomes" id="UP001162131"/>
    </source>
</evidence>
<dbReference type="EMBL" id="CAJZBQ010000005">
    <property type="protein sequence ID" value="CAG9312017.1"/>
    <property type="molecule type" value="Genomic_DNA"/>
</dbReference>
<gene>
    <name evidence="1" type="ORF">BSTOLATCC_MIC5275</name>
</gene>
<keyword evidence="2" id="KW-1185">Reference proteome</keyword>
<dbReference type="Proteomes" id="UP001162131">
    <property type="component" value="Unassembled WGS sequence"/>
</dbReference>